<evidence type="ECO:0000256" key="5">
    <source>
        <dbReference type="ARBA" id="ARBA00057036"/>
    </source>
</evidence>
<evidence type="ECO:0000256" key="3">
    <source>
        <dbReference type="ARBA" id="ARBA00022827"/>
    </source>
</evidence>
<dbReference type="InterPro" id="IPR036188">
    <property type="entry name" value="FAD/NAD-bd_sf"/>
</dbReference>
<dbReference type="FunFam" id="3.50.50.100:FF:000006">
    <property type="entry name" value="apoptosis-inducing factor 2"/>
    <property type="match status" value="1"/>
</dbReference>
<dbReference type="GO" id="GO:0016491">
    <property type="term" value="F:oxidoreductase activity"/>
    <property type="evidence" value="ECO:0007669"/>
    <property type="project" value="UniProtKB-KW"/>
</dbReference>
<dbReference type="PANTHER" id="PTHR43735">
    <property type="entry name" value="APOPTOSIS-INDUCING FACTOR 1"/>
    <property type="match status" value="1"/>
</dbReference>
<keyword evidence="3" id="KW-0274">FAD</keyword>
<dbReference type="SUPFAM" id="SSF51905">
    <property type="entry name" value="FAD/NAD(P)-binding domain"/>
    <property type="match status" value="1"/>
</dbReference>
<dbReference type="Gene3D" id="3.50.50.100">
    <property type="match status" value="1"/>
</dbReference>
<dbReference type="InterPro" id="IPR023753">
    <property type="entry name" value="FAD/NAD-binding_dom"/>
</dbReference>
<comment type="similarity">
    <text evidence="1">Belongs to the FAD-dependent oxidoreductase family.</text>
</comment>
<keyword evidence="4" id="KW-0560">Oxidoreductase</keyword>
<dbReference type="PANTHER" id="PTHR43735:SF3">
    <property type="entry name" value="FERROPTOSIS SUPPRESSOR PROTEIN 1"/>
    <property type="match status" value="1"/>
</dbReference>
<evidence type="ECO:0000256" key="2">
    <source>
        <dbReference type="ARBA" id="ARBA00022630"/>
    </source>
</evidence>
<evidence type="ECO:0000313" key="7">
    <source>
        <dbReference type="EMBL" id="CAG1836233.1"/>
    </source>
</evidence>
<feature type="domain" description="FAD/NAD(P)-binding" evidence="6">
    <location>
        <begin position="9"/>
        <end position="279"/>
    </location>
</feature>
<proteinExistence type="inferred from homology"/>
<reference evidence="7" key="1">
    <citation type="submission" date="2021-03" db="EMBL/GenBank/DDBJ databases">
        <authorList>
            <consortium name="Genoscope - CEA"/>
            <person name="William W."/>
        </authorList>
    </citation>
    <scope>NUCLEOTIDE SEQUENCE</scope>
    <source>
        <strain evidence="7">Doubled-haploid Pahang</strain>
    </source>
</reference>
<comment type="function">
    <text evidence="5">Putative FAD-dependent oxidoreductase.</text>
</comment>
<gene>
    <name evidence="7" type="ORF">GSMUA_242020.1</name>
</gene>
<dbReference type="PRINTS" id="PR00469">
    <property type="entry name" value="PNDRDTASEII"/>
</dbReference>
<accession>A0A8D7F149</accession>
<evidence type="ECO:0000256" key="4">
    <source>
        <dbReference type="ARBA" id="ARBA00023002"/>
    </source>
</evidence>
<sequence>MEAGAGDRKVVVVGGGVAGAMLAKHMQFDADVVLIDSKEYYEVPWARSRSMVEPPFAERSLIQHTDYLSNARVTASPAIDVTESEVLTAEGRAFAYDYLVIATGHVDSTPRSRKDRLEQFKQGNSNNKRIRSSSSVLVIGGGRTGVELSAEIAADYPEKKVTLVHEGPRLLQILGPKASEKALRWLKSKGVDVLLGHSIDLDAISEGQQSFTTSAGATITADCHFVCAGRPLGSSWLQHTLLKDNLDRFGRLKVDENLRVRGRKNVFAIGDVVDLPEIKQGFSARKHAAVAAKNMKLLLRGGKEEKMAVYKPRSAAAAAPAVVSLGRRQAVAQFPFTTVSGYIPGLFKSKDLYVGWNRRKLGLETDII</sequence>
<keyword evidence="2" id="KW-0285">Flavoprotein</keyword>
<evidence type="ECO:0000256" key="1">
    <source>
        <dbReference type="ARBA" id="ARBA00006442"/>
    </source>
</evidence>
<dbReference type="AlphaFoldDB" id="A0A8D7F149"/>
<dbReference type="EMBL" id="HG996474">
    <property type="protein sequence ID" value="CAG1836233.1"/>
    <property type="molecule type" value="Genomic_DNA"/>
</dbReference>
<protein>
    <submittedName>
        <fullName evidence="7">(wild Malaysian banana) hypothetical protein</fullName>
    </submittedName>
</protein>
<name>A0A8D7F149_MUSAM</name>
<dbReference type="Pfam" id="PF07992">
    <property type="entry name" value="Pyr_redox_2"/>
    <property type="match status" value="1"/>
</dbReference>
<dbReference type="PRINTS" id="PR00368">
    <property type="entry name" value="FADPNR"/>
</dbReference>
<organism evidence="7">
    <name type="scientific">Musa acuminata subsp. malaccensis</name>
    <name type="common">Wild banana</name>
    <name type="synonym">Musa malaccensis</name>
    <dbReference type="NCBI Taxonomy" id="214687"/>
    <lineage>
        <taxon>Eukaryota</taxon>
        <taxon>Viridiplantae</taxon>
        <taxon>Streptophyta</taxon>
        <taxon>Embryophyta</taxon>
        <taxon>Tracheophyta</taxon>
        <taxon>Spermatophyta</taxon>
        <taxon>Magnoliopsida</taxon>
        <taxon>Liliopsida</taxon>
        <taxon>Zingiberales</taxon>
        <taxon>Musaceae</taxon>
        <taxon>Musa</taxon>
    </lineage>
</organism>
<evidence type="ECO:0000259" key="6">
    <source>
        <dbReference type="Pfam" id="PF07992"/>
    </source>
</evidence>